<name>S8F5V9_FOMSC</name>
<dbReference type="Gene3D" id="3.30.70.600">
    <property type="entry name" value="Ribosomal protein S10 domain"/>
    <property type="match status" value="1"/>
</dbReference>
<keyword evidence="3" id="KW-0687">Ribonucleoprotein</keyword>
<dbReference type="InterPro" id="IPR027486">
    <property type="entry name" value="Ribosomal_uS10_dom"/>
</dbReference>
<dbReference type="Proteomes" id="UP000015241">
    <property type="component" value="Unassembled WGS sequence"/>
</dbReference>
<evidence type="ECO:0000256" key="1">
    <source>
        <dbReference type="ARBA" id="ARBA00007102"/>
    </source>
</evidence>
<evidence type="ECO:0000256" key="8">
    <source>
        <dbReference type="SAM" id="MobiDB-lite"/>
    </source>
</evidence>
<dbReference type="PRINTS" id="PR00971">
    <property type="entry name" value="RIBOSOMALS10"/>
</dbReference>
<organism evidence="10 11">
    <name type="scientific">Fomitopsis schrenkii</name>
    <name type="common">Brown rot fungus</name>
    <dbReference type="NCBI Taxonomy" id="2126942"/>
    <lineage>
        <taxon>Eukaryota</taxon>
        <taxon>Fungi</taxon>
        <taxon>Dikarya</taxon>
        <taxon>Basidiomycota</taxon>
        <taxon>Agaricomycotina</taxon>
        <taxon>Agaricomycetes</taxon>
        <taxon>Polyporales</taxon>
        <taxon>Fomitopsis</taxon>
    </lineage>
</organism>
<comment type="similarity">
    <text evidence="1">Belongs to the universal ribosomal protein uS10 family.</text>
</comment>
<dbReference type="EMBL" id="KE504238">
    <property type="protein sequence ID" value="EPS94274.1"/>
    <property type="molecule type" value="Genomic_DNA"/>
</dbReference>
<gene>
    <name evidence="10" type="ORF">FOMPIDRAFT_1055213</name>
</gene>
<dbReference type="GO" id="GO:0003735">
    <property type="term" value="F:structural constituent of ribosome"/>
    <property type="evidence" value="ECO:0007669"/>
    <property type="project" value="InterPro"/>
</dbReference>
<dbReference type="OrthoDB" id="366214at2759"/>
<proteinExistence type="inferred from homology"/>
<feature type="region of interest" description="Disordered" evidence="8">
    <location>
        <begin position="27"/>
        <end position="48"/>
    </location>
</feature>
<evidence type="ECO:0000256" key="2">
    <source>
        <dbReference type="ARBA" id="ARBA00022980"/>
    </source>
</evidence>
<evidence type="ECO:0000259" key="9">
    <source>
        <dbReference type="SMART" id="SM01403"/>
    </source>
</evidence>
<dbReference type="HAMAP" id="MF_00508">
    <property type="entry name" value="Ribosomal_uS10"/>
    <property type="match status" value="1"/>
</dbReference>
<dbReference type="InParanoid" id="S8F5V9"/>
<dbReference type="SUPFAM" id="SSF54999">
    <property type="entry name" value="Ribosomal protein S10"/>
    <property type="match status" value="1"/>
</dbReference>
<dbReference type="HOGENOM" id="CLU_051208_5_1_1"/>
<dbReference type="Pfam" id="PF00338">
    <property type="entry name" value="Ribosomal_S10"/>
    <property type="match status" value="1"/>
</dbReference>
<evidence type="ECO:0000256" key="5">
    <source>
        <dbReference type="ARBA" id="ARBA00042916"/>
    </source>
</evidence>
<dbReference type="GO" id="GO:0006412">
    <property type="term" value="P:translation"/>
    <property type="evidence" value="ECO:0007669"/>
    <property type="project" value="InterPro"/>
</dbReference>
<evidence type="ECO:0000313" key="11">
    <source>
        <dbReference type="Proteomes" id="UP000015241"/>
    </source>
</evidence>
<feature type="domain" description="Small ribosomal subunit protein uS10" evidence="9">
    <location>
        <begin position="76"/>
        <end position="173"/>
    </location>
</feature>
<comment type="function">
    <text evidence="6">Involved in mitochondrial genome encoded proteins translation. Involved in the binding of tRNA to the ribosomes.</text>
</comment>
<evidence type="ECO:0000313" key="10">
    <source>
        <dbReference type="EMBL" id="EPS94274.1"/>
    </source>
</evidence>
<evidence type="ECO:0000256" key="6">
    <source>
        <dbReference type="ARBA" id="ARBA00057689"/>
    </source>
</evidence>
<evidence type="ECO:0000256" key="3">
    <source>
        <dbReference type="ARBA" id="ARBA00023274"/>
    </source>
</evidence>
<comment type="subunit">
    <text evidence="7">Part of the mitochondrial small ribosomal subunit.</text>
</comment>
<dbReference type="NCBIfam" id="TIGR01049">
    <property type="entry name" value="rpsJ_bact"/>
    <property type="match status" value="1"/>
</dbReference>
<dbReference type="PANTHER" id="PTHR11700">
    <property type="entry name" value="30S RIBOSOMAL PROTEIN S10 FAMILY MEMBER"/>
    <property type="match status" value="1"/>
</dbReference>
<dbReference type="AlphaFoldDB" id="S8F5V9"/>
<sequence>MLANACRNIWRRAQRWPRFNSSAPAASTAQVALPAPTPVSPGQDPAERKYASSVVHGRALFAPHYHPKTHGVPVATIHFRSYHIPLLAEFTHFSAHAAAALGIPVSKTVCLPTERTIWTVIRGPFVHKKSQENFERRTHKRLIKAWDADMEVVDRWVKYLEEHLMPGVGIRVVRWHRAPVSIGRKQYDAVMGHLRLGAPTASEQVKELGEKIVQQELAAAEAREQLEPPAKSQSS</sequence>
<dbReference type="FunFam" id="3.30.70.600:FF:000003">
    <property type="entry name" value="30S ribosomal protein S10"/>
    <property type="match status" value="1"/>
</dbReference>
<dbReference type="STRING" id="743788.S8F5V9"/>
<dbReference type="InterPro" id="IPR036838">
    <property type="entry name" value="Ribosomal_uS10_dom_sf"/>
</dbReference>
<dbReference type="InterPro" id="IPR001848">
    <property type="entry name" value="Ribosomal_uS10"/>
</dbReference>
<keyword evidence="11" id="KW-1185">Reference proteome</keyword>
<accession>S8F5V9</accession>
<reference evidence="10 11" key="1">
    <citation type="journal article" date="2012" name="Science">
        <title>The Paleozoic origin of enzymatic lignin decomposition reconstructed from 31 fungal genomes.</title>
        <authorList>
            <person name="Floudas D."/>
            <person name="Binder M."/>
            <person name="Riley R."/>
            <person name="Barry K."/>
            <person name="Blanchette R.A."/>
            <person name="Henrissat B."/>
            <person name="Martinez A.T."/>
            <person name="Otillar R."/>
            <person name="Spatafora J.W."/>
            <person name="Yadav J.S."/>
            <person name="Aerts A."/>
            <person name="Benoit I."/>
            <person name="Boyd A."/>
            <person name="Carlson A."/>
            <person name="Copeland A."/>
            <person name="Coutinho P.M."/>
            <person name="de Vries R.P."/>
            <person name="Ferreira P."/>
            <person name="Findley K."/>
            <person name="Foster B."/>
            <person name="Gaskell J."/>
            <person name="Glotzer D."/>
            <person name="Gorecki P."/>
            <person name="Heitman J."/>
            <person name="Hesse C."/>
            <person name="Hori C."/>
            <person name="Igarashi K."/>
            <person name="Jurgens J.A."/>
            <person name="Kallen N."/>
            <person name="Kersten P."/>
            <person name="Kohler A."/>
            <person name="Kuees U."/>
            <person name="Kumar T.K.A."/>
            <person name="Kuo A."/>
            <person name="LaButti K."/>
            <person name="Larrondo L.F."/>
            <person name="Lindquist E."/>
            <person name="Ling A."/>
            <person name="Lombard V."/>
            <person name="Lucas S."/>
            <person name="Lundell T."/>
            <person name="Martin R."/>
            <person name="McLaughlin D.J."/>
            <person name="Morgenstern I."/>
            <person name="Morin E."/>
            <person name="Murat C."/>
            <person name="Nagy L.G."/>
            <person name="Nolan M."/>
            <person name="Ohm R.A."/>
            <person name="Patyshakuliyeva A."/>
            <person name="Rokas A."/>
            <person name="Ruiz-Duenas F.J."/>
            <person name="Sabat G."/>
            <person name="Salamov A."/>
            <person name="Samejima M."/>
            <person name="Schmutz J."/>
            <person name="Slot J.C."/>
            <person name="St John F."/>
            <person name="Stenlid J."/>
            <person name="Sun H."/>
            <person name="Sun S."/>
            <person name="Syed K."/>
            <person name="Tsang A."/>
            <person name="Wiebenga A."/>
            <person name="Young D."/>
            <person name="Pisabarro A."/>
            <person name="Eastwood D.C."/>
            <person name="Martin F."/>
            <person name="Cullen D."/>
            <person name="Grigoriev I.V."/>
            <person name="Hibbett D.S."/>
        </authorList>
    </citation>
    <scope>NUCLEOTIDE SEQUENCE</scope>
    <source>
        <strain evidence="11">FP-58527</strain>
    </source>
</reference>
<dbReference type="FunCoup" id="S8F5V9">
    <property type="interactions" value="135"/>
</dbReference>
<dbReference type="GO" id="GO:0005840">
    <property type="term" value="C:ribosome"/>
    <property type="evidence" value="ECO:0007669"/>
    <property type="project" value="UniProtKB-KW"/>
</dbReference>
<evidence type="ECO:0000256" key="4">
    <source>
        <dbReference type="ARBA" id="ARBA00035261"/>
    </source>
</evidence>
<protein>
    <recommendedName>
        <fullName evidence="4">Small ribosomal subunit protein uS10m</fullName>
    </recommendedName>
    <alternativeName>
        <fullName evidence="5">37S ribosomal protein S10, mitochondrial</fullName>
    </alternativeName>
</protein>
<dbReference type="GO" id="GO:1990904">
    <property type="term" value="C:ribonucleoprotein complex"/>
    <property type="evidence" value="ECO:0007669"/>
    <property type="project" value="UniProtKB-KW"/>
</dbReference>
<dbReference type="eggNOG" id="KOG3321">
    <property type="taxonomic scope" value="Eukaryota"/>
</dbReference>
<dbReference type="SMART" id="SM01403">
    <property type="entry name" value="Ribosomal_S10"/>
    <property type="match status" value="1"/>
</dbReference>
<keyword evidence="2" id="KW-0689">Ribosomal protein</keyword>
<evidence type="ECO:0000256" key="7">
    <source>
        <dbReference type="ARBA" id="ARBA00065857"/>
    </source>
</evidence>